<dbReference type="GO" id="GO:0051539">
    <property type="term" value="F:4 iron, 4 sulfur cluster binding"/>
    <property type="evidence" value="ECO:0007669"/>
    <property type="project" value="UniProtKB-KW"/>
</dbReference>
<dbReference type="InterPro" id="IPR036188">
    <property type="entry name" value="FAD/NAD-bd_sf"/>
</dbReference>
<dbReference type="Gene3D" id="3.50.50.60">
    <property type="entry name" value="FAD/NAD(P)-binding domain"/>
    <property type="match status" value="1"/>
</dbReference>
<evidence type="ECO:0000256" key="5">
    <source>
        <dbReference type="ARBA" id="ARBA00023014"/>
    </source>
</evidence>
<evidence type="ECO:0000256" key="2">
    <source>
        <dbReference type="ARBA" id="ARBA00022723"/>
    </source>
</evidence>
<feature type="region of interest" description="Disordered" evidence="6">
    <location>
        <begin position="144"/>
        <end position="167"/>
    </location>
</feature>
<dbReference type="GO" id="GO:0046872">
    <property type="term" value="F:metal ion binding"/>
    <property type="evidence" value="ECO:0007669"/>
    <property type="project" value="UniProtKB-KW"/>
</dbReference>
<evidence type="ECO:0000313" key="7">
    <source>
        <dbReference type="EMBL" id="MBD2847420.1"/>
    </source>
</evidence>
<proteinExistence type="predicted"/>
<organism evidence="7 8">
    <name type="scientific">Paenibacillus sabuli</name>
    <dbReference type="NCBI Taxonomy" id="2772509"/>
    <lineage>
        <taxon>Bacteria</taxon>
        <taxon>Bacillati</taxon>
        <taxon>Bacillota</taxon>
        <taxon>Bacilli</taxon>
        <taxon>Bacillales</taxon>
        <taxon>Paenibacillaceae</taxon>
        <taxon>Paenibacillus</taxon>
    </lineage>
</organism>
<evidence type="ECO:0000313" key="8">
    <source>
        <dbReference type="Proteomes" id="UP000621560"/>
    </source>
</evidence>
<comment type="caution">
    <text evidence="7">The sequence shown here is derived from an EMBL/GenBank/DDBJ whole genome shotgun (WGS) entry which is preliminary data.</text>
</comment>
<keyword evidence="3" id="KW-0560">Oxidoreductase</keyword>
<protein>
    <submittedName>
        <fullName evidence="7">FAD-dependent oxidoreductase</fullName>
    </submittedName>
</protein>
<dbReference type="PANTHER" id="PTHR43498">
    <property type="entry name" value="FERREDOXIN:COB-COM HETERODISULFIDE REDUCTASE SUBUNIT A"/>
    <property type="match status" value="1"/>
</dbReference>
<dbReference type="RefSeq" id="WP_190920526.1">
    <property type="nucleotide sequence ID" value="NZ_JACXIZ010000037.1"/>
</dbReference>
<dbReference type="Proteomes" id="UP000621560">
    <property type="component" value="Unassembled WGS sequence"/>
</dbReference>
<dbReference type="GO" id="GO:0016491">
    <property type="term" value="F:oxidoreductase activity"/>
    <property type="evidence" value="ECO:0007669"/>
    <property type="project" value="UniProtKB-KW"/>
</dbReference>
<reference evidence="7" key="1">
    <citation type="submission" date="2020-09" db="EMBL/GenBank/DDBJ databases">
        <title>A novel bacterium of genus Paenibacillus, isolated from South China Sea.</title>
        <authorList>
            <person name="Huang H."/>
            <person name="Mo K."/>
            <person name="Hu Y."/>
        </authorList>
    </citation>
    <scope>NUCLEOTIDE SEQUENCE</scope>
    <source>
        <strain evidence="7">IB182496</strain>
    </source>
</reference>
<keyword evidence="8" id="KW-1185">Reference proteome</keyword>
<dbReference type="PRINTS" id="PR00411">
    <property type="entry name" value="PNDRDTASEI"/>
</dbReference>
<dbReference type="AlphaFoldDB" id="A0A927BXH8"/>
<dbReference type="Pfam" id="PF12831">
    <property type="entry name" value="FAD_oxidored"/>
    <property type="match status" value="2"/>
</dbReference>
<dbReference type="PANTHER" id="PTHR43498:SF1">
    <property type="entry name" value="COB--COM HETERODISULFIDE REDUCTASE IRON-SULFUR SUBUNIT A"/>
    <property type="match status" value="1"/>
</dbReference>
<keyword evidence="2" id="KW-0479">Metal-binding</keyword>
<feature type="compositionally biased region" description="Basic and acidic residues" evidence="6">
    <location>
        <begin position="148"/>
        <end position="159"/>
    </location>
</feature>
<keyword evidence="1" id="KW-0004">4Fe-4S</keyword>
<sequence length="470" mass="49610">MRWIEEPARRHEARADYEVIVCGGGPAGIGAALGAACQGARTLLIEAGGCLGGVWTAGLLSYVMDSADKGGVLETIVARLQAADAYRPEPHPSAGSAYDGTADYTYDAEAMKTVLDALCRDSGVDVLLHARVVAAAMQGGVATGTARGADERDLRDEGGPRTGSRARAERAASARAAAIEAVLVEGFGGRAAYTGRQFIDCTGSGDLGALAGAAYEMGHPESGQVQPSTLLAIVSGVPDEQESTLVRPHKEALYARIAAGGYAPSYKRPVLFRLPQPGMATLMLNHQYGVRCDDPWAISHATREARAELRDAVQALARTAGWERLRLVATAQQLGLREGRRLRGRYTVTRDDLIAGSRFPDAVCRATLPVDVHALGPEREGEDARQQVQAQPYDIPYRSLVAADIANLLMAGRCISGDFHAHASYRVTGNAVPLGEAAGVAAAMAAQRQVEPACLDGADVRAAMRQAMRQ</sequence>
<evidence type="ECO:0000256" key="4">
    <source>
        <dbReference type="ARBA" id="ARBA00023004"/>
    </source>
</evidence>
<dbReference type="EMBL" id="JACXIZ010000037">
    <property type="protein sequence ID" value="MBD2847420.1"/>
    <property type="molecule type" value="Genomic_DNA"/>
</dbReference>
<keyword evidence="5" id="KW-0411">Iron-sulfur</keyword>
<evidence type="ECO:0000256" key="1">
    <source>
        <dbReference type="ARBA" id="ARBA00022485"/>
    </source>
</evidence>
<gene>
    <name evidence="7" type="ORF">IDH44_19635</name>
</gene>
<dbReference type="InterPro" id="IPR039650">
    <property type="entry name" value="HdrA-like"/>
</dbReference>
<evidence type="ECO:0000256" key="6">
    <source>
        <dbReference type="SAM" id="MobiDB-lite"/>
    </source>
</evidence>
<accession>A0A927BXH8</accession>
<dbReference type="SUPFAM" id="SSF51905">
    <property type="entry name" value="FAD/NAD(P)-binding domain"/>
    <property type="match status" value="1"/>
</dbReference>
<keyword evidence="4" id="KW-0408">Iron</keyword>
<name>A0A927BXH8_9BACL</name>
<evidence type="ECO:0000256" key="3">
    <source>
        <dbReference type="ARBA" id="ARBA00023002"/>
    </source>
</evidence>